<dbReference type="EMBL" id="CZCU02000161">
    <property type="protein sequence ID" value="VXD24931.1"/>
    <property type="molecule type" value="Genomic_DNA"/>
</dbReference>
<keyword evidence="2" id="KW-1185">Reference proteome</keyword>
<dbReference type="AlphaFoldDB" id="A0A7Z9E5F5"/>
<sequence>MRVSFLAMLMISYINLSPIFYDNSDWLLFVIIVKVGCVSSAHAPSIIYNNHQGFLF</sequence>
<comment type="caution">
    <text evidence="1">The sequence shown here is derived from an EMBL/GenBank/DDBJ whole genome shotgun (WGS) entry which is preliminary data.</text>
</comment>
<proteinExistence type="predicted"/>
<organism evidence="1 2">
    <name type="scientific">Planktothrix serta PCC 8927</name>
    <dbReference type="NCBI Taxonomy" id="671068"/>
    <lineage>
        <taxon>Bacteria</taxon>
        <taxon>Bacillati</taxon>
        <taxon>Cyanobacteriota</taxon>
        <taxon>Cyanophyceae</taxon>
        <taxon>Oscillatoriophycideae</taxon>
        <taxon>Oscillatoriales</taxon>
        <taxon>Microcoleaceae</taxon>
        <taxon>Planktothrix</taxon>
    </lineage>
</organism>
<name>A0A7Z9E5F5_9CYAN</name>
<gene>
    <name evidence="1" type="ORF">PL8927_830218</name>
</gene>
<accession>A0A7Z9E5F5</accession>
<evidence type="ECO:0000313" key="2">
    <source>
        <dbReference type="Proteomes" id="UP000184550"/>
    </source>
</evidence>
<protein>
    <submittedName>
        <fullName evidence="1">Uncharacterized protein</fullName>
    </submittedName>
</protein>
<dbReference type="Proteomes" id="UP000184550">
    <property type="component" value="Unassembled WGS sequence"/>
</dbReference>
<evidence type="ECO:0000313" key="1">
    <source>
        <dbReference type="EMBL" id="VXD24931.1"/>
    </source>
</evidence>
<reference evidence="1" key="1">
    <citation type="submission" date="2019-10" db="EMBL/GenBank/DDBJ databases">
        <authorList>
            <consortium name="Genoscope - CEA"/>
            <person name="William W."/>
        </authorList>
    </citation>
    <scope>NUCLEOTIDE SEQUENCE [LARGE SCALE GENOMIC DNA]</scope>
    <source>
        <strain evidence="1">BBR_PRJEB10992</strain>
    </source>
</reference>